<dbReference type="HOGENOM" id="CLU_005316_0_1_9"/>
<comment type="function">
    <text evidence="1">Specifically methylates the cytosine at position 967 (m5C967) of 16S rRNA.</text>
</comment>
<keyword evidence="5" id="KW-0963">Cytoplasm</keyword>
<keyword evidence="17" id="KW-1185">Reference proteome</keyword>
<dbReference type="STRING" id="154621.RV11_GL001342"/>
<evidence type="ECO:0000256" key="12">
    <source>
        <dbReference type="ARBA" id="ARBA00031088"/>
    </source>
</evidence>
<keyword evidence="8 14" id="KW-0808">Transferase</keyword>
<keyword evidence="7 14" id="KW-0489">Methyltransferase</keyword>
<protein>
    <recommendedName>
        <fullName evidence="4">16S rRNA (cytosine(967)-C(5))-methyltransferase</fullName>
        <ecNumber evidence="4">2.1.1.176</ecNumber>
    </recommendedName>
    <alternativeName>
        <fullName evidence="11">16S rRNA m5C967 methyltransferase</fullName>
    </alternativeName>
    <alternativeName>
        <fullName evidence="12">rRNA (cytosine-C(5)-)-methyltransferase RsmB</fullName>
    </alternativeName>
</protein>
<feature type="domain" description="SAM-dependent MTase RsmB/NOP-type" evidence="15">
    <location>
        <begin position="177"/>
        <end position="454"/>
    </location>
</feature>
<evidence type="ECO:0000256" key="7">
    <source>
        <dbReference type="ARBA" id="ARBA00022603"/>
    </source>
</evidence>
<dbReference type="GO" id="GO:0005737">
    <property type="term" value="C:cytoplasm"/>
    <property type="evidence" value="ECO:0007669"/>
    <property type="project" value="UniProtKB-SubCell"/>
</dbReference>
<comment type="similarity">
    <text evidence="3 14">Belongs to the class I-like SAM-binding methyltransferase superfamily. RsmB/NOP family.</text>
</comment>
<evidence type="ECO:0000256" key="10">
    <source>
        <dbReference type="ARBA" id="ARBA00022884"/>
    </source>
</evidence>
<evidence type="ECO:0000256" key="2">
    <source>
        <dbReference type="ARBA" id="ARBA00004496"/>
    </source>
</evidence>
<evidence type="ECO:0000313" key="16">
    <source>
        <dbReference type="EMBL" id="EOL49147.1"/>
    </source>
</evidence>
<dbReference type="PROSITE" id="PS01153">
    <property type="entry name" value="NOL1_NOP2_SUN"/>
    <property type="match status" value="1"/>
</dbReference>
<dbReference type="PANTHER" id="PTHR22807:SF53">
    <property type="entry name" value="RIBOSOMAL RNA SMALL SUBUNIT METHYLTRANSFERASE B-RELATED"/>
    <property type="match status" value="1"/>
</dbReference>
<proteinExistence type="inferred from homology"/>
<dbReference type="Pfam" id="PF01029">
    <property type="entry name" value="NusB"/>
    <property type="match status" value="1"/>
</dbReference>
<dbReference type="InterPro" id="IPR054728">
    <property type="entry name" value="RsmB-like_ferredoxin"/>
</dbReference>
<comment type="caution">
    <text evidence="16">The sequence shown here is derived from an EMBL/GenBank/DDBJ whole genome shotgun (WGS) entry which is preliminary data.</text>
</comment>
<dbReference type="Proteomes" id="UP000013785">
    <property type="component" value="Unassembled WGS sequence"/>
</dbReference>
<evidence type="ECO:0000256" key="3">
    <source>
        <dbReference type="ARBA" id="ARBA00007494"/>
    </source>
</evidence>
<evidence type="ECO:0000256" key="9">
    <source>
        <dbReference type="ARBA" id="ARBA00022691"/>
    </source>
</evidence>
<dbReference type="CDD" id="cd02440">
    <property type="entry name" value="AdoMet_MTases"/>
    <property type="match status" value="1"/>
</dbReference>
<evidence type="ECO:0000256" key="5">
    <source>
        <dbReference type="ARBA" id="ARBA00022490"/>
    </source>
</evidence>
<evidence type="ECO:0000256" key="11">
    <source>
        <dbReference type="ARBA" id="ARBA00030399"/>
    </source>
</evidence>
<dbReference type="Pfam" id="PF01189">
    <property type="entry name" value="Methyltr_RsmB-F"/>
    <property type="match status" value="1"/>
</dbReference>
<dbReference type="GO" id="GO:0008649">
    <property type="term" value="F:rRNA methyltransferase activity"/>
    <property type="evidence" value="ECO:0007669"/>
    <property type="project" value="InterPro"/>
</dbReference>
<keyword evidence="10 14" id="KW-0694">RNA-binding</keyword>
<feature type="binding site" evidence="14">
    <location>
        <position position="340"/>
    </location>
    <ligand>
        <name>S-adenosyl-L-methionine</name>
        <dbReference type="ChEBI" id="CHEBI:59789"/>
    </ligand>
</feature>
<evidence type="ECO:0000256" key="4">
    <source>
        <dbReference type="ARBA" id="ARBA00012140"/>
    </source>
</evidence>
<dbReference type="Pfam" id="PF22458">
    <property type="entry name" value="RsmF-B_ferredox"/>
    <property type="match status" value="1"/>
</dbReference>
<gene>
    <name evidence="16" type="ORF">UC3_00242</name>
</gene>
<dbReference type="EC" id="2.1.1.176" evidence="4"/>
<dbReference type="eggNOG" id="COG0781">
    <property type="taxonomic scope" value="Bacteria"/>
</dbReference>
<dbReference type="NCBIfam" id="TIGR00563">
    <property type="entry name" value="rsmB"/>
    <property type="match status" value="1"/>
</dbReference>
<comment type="catalytic activity">
    <reaction evidence="13">
        <text>cytidine(967) in 16S rRNA + S-adenosyl-L-methionine = 5-methylcytidine(967) in 16S rRNA + S-adenosyl-L-homocysteine + H(+)</text>
        <dbReference type="Rhea" id="RHEA:42748"/>
        <dbReference type="Rhea" id="RHEA-COMP:10219"/>
        <dbReference type="Rhea" id="RHEA-COMP:10220"/>
        <dbReference type="ChEBI" id="CHEBI:15378"/>
        <dbReference type="ChEBI" id="CHEBI:57856"/>
        <dbReference type="ChEBI" id="CHEBI:59789"/>
        <dbReference type="ChEBI" id="CHEBI:74483"/>
        <dbReference type="ChEBI" id="CHEBI:82748"/>
        <dbReference type="EC" id="2.1.1.176"/>
    </reaction>
</comment>
<evidence type="ECO:0000256" key="8">
    <source>
        <dbReference type="ARBA" id="ARBA00022679"/>
    </source>
</evidence>
<dbReference type="PATRIC" id="fig|1158610.3.peg.224"/>
<organism evidence="16 17">
    <name type="scientific">Enterococcus phoeniculicola ATCC BAA-412</name>
    <dbReference type="NCBI Taxonomy" id="1158610"/>
    <lineage>
        <taxon>Bacteria</taxon>
        <taxon>Bacillati</taxon>
        <taxon>Bacillota</taxon>
        <taxon>Bacilli</taxon>
        <taxon>Lactobacillales</taxon>
        <taxon>Enterococcaceae</taxon>
        <taxon>Enterococcus</taxon>
    </lineage>
</organism>
<dbReference type="InterPro" id="IPR049560">
    <property type="entry name" value="MeTrfase_RsmB-F_NOP2_cat"/>
</dbReference>
<evidence type="ECO:0000256" key="14">
    <source>
        <dbReference type="PROSITE-ProRule" id="PRU01023"/>
    </source>
</evidence>
<dbReference type="Gene3D" id="1.10.940.10">
    <property type="entry name" value="NusB-like"/>
    <property type="match status" value="1"/>
</dbReference>
<dbReference type="Gene3D" id="3.40.50.150">
    <property type="entry name" value="Vaccinia Virus protein VP39"/>
    <property type="match status" value="1"/>
</dbReference>
<dbReference type="SUPFAM" id="SSF48013">
    <property type="entry name" value="NusB-like"/>
    <property type="match status" value="1"/>
</dbReference>
<comment type="subcellular location">
    <subcellularLocation>
        <location evidence="2">Cytoplasm</location>
    </subcellularLocation>
</comment>
<dbReference type="FunFam" id="3.40.50.150:FF:000022">
    <property type="entry name" value="Ribosomal RNA small subunit methyltransferase B"/>
    <property type="match status" value="1"/>
</dbReference>
<dbReference type="GO" id="GO:0006355">
    <property type="term" value="P:regulation of DNA-templated transcription"/>
    <property type="evidence" value="ECO:0007669"/>
    <property type="project" value="InterPro"/>
</dbReference>
<keyword evidence="9 14" id="KW-0949">S-adenosyl-L-methionine</keyword>
<dbReference type="GO" id="GO:0003723">
    <property type="term" value="F:RNA binding"/>
    <property type="evidence" value="ECO:0007669"/>
    <property type="project" value="UniProtKB-UniRule"/>
</dbReference>
<dbReference type="EMBL" id="AJAT01000006">
    <property type="protein sequence ID" value="EOL49147.1"/>
    <property type="molecule type" value="Genomic_DNA"/>
</dbReference>
<evidence type="ECO:0000259" key="15">
    <source>
        <dbReference type="PROSITE" id="PS51686"/>
    </source>
</evidence>
<evidence type="ECO:0000256" key="6">
    <source>
        <dbReference type="ARBA" id="ARBA00022552"/>
    </source>
</evidence>
<dbReference type="InterPro" id="IPR023267">
    <property type="entry name" value="RCMT"/>
</dbReference>
<feature type="binding site" evidence="14">
    <location>
        <begin position="267"/>
        <end position="273"/>
    </location>
    <ligand>
        <name>S-adenosyl-L-methionine</name>
        <dbReference type="ChEBI" id="CHEBI:59789"/>
    </ligand>
</feature>
<dbReference type="InterPro" id="IPR004573">
    <property type="entry name" value="rRNA_ssu_MeTfrase_B"/>
</dbReference>
<dbReference type="OrthoDB" id="9810297at2"/>
<dbReference type="eggNOG" id="COG0144">
    <property type="taxonomic scope" value="Bacteria"/>
</dbReference>
<dbReference type="NCBIfam" id="NF011494">
    <property type="entry name" value="PRK14902.1"/>
    <property type="match status" value="1"/>
</dbReference>
<sequence>MGKKIPAKIKKSVRFVALDTLERVNKGGAYSNLLLNDMMSKAKLSEKDGRLYTELVYGTISRRLLLEFYLQPFIAKAKKVDDWVVTLLCLSLYQLEFLDKVPAHAVLNEAVEIGKARGNVGIGKFVNGVLRSIQREGLPKITSIKDPMTRLSVEISMPLWLTKKLVEQLGVEETLKLGLSLFEVSHVSARVDTRMVEREEVIATLEEEEGIFARESVVSPYGVVAEKGYLANSRLFQYGLMTIQDESSMLVAPAMQIQKHHKVLDACAAPGGKTTHIATFLDPTFGGEVTALDIHDHKVKLIEENARRLRVEEAIHAQKMDARAIHEQFEPESFDRILVDAPCSGLGLMRRKPDIKYHKKLEDFLQLQKIQLEILESAAPTLKHSGIMTYSTCTITKEENQEVIETFLAAHPEFEKVEVTVNPQIQDAVSDDQLTLYPHQYMTDGFFICCLRKK</sequence>
<dbReference type="PANTHER" id="PTHR22807">
    <property type="entry name" value="NOP2 YEAST -RELATED NOL1/NOP2/FMU SUN DOMAIN-CONTAINING"/>
    <property type="match status" value="1"/>
</dbReference>
<dbReference type="InterPro" id="IPR006027">
    <property type="entry name" value="NusB_RsmB_TIM44"/>
</dbReference>
<dbReference type="RefSeq" id="WP_010766927.1">
    <property type="nucleotide sequence ID" value="NZ_ASWE01000006.1"/>
</dbReference>
<accession>R3WNX5</accession>
<evidence type="ECO:0000256" key="13">
    <source>
        <dbReference type="ARBA" id="ARBA00047283"/>
    </source>
</evidence>
<dbReference type="PRINTS" id="PR02008">
    <property type="entry name" value="RCMTFAMILY"/>
</dbReference>
<dbReference type="AlphaFoldDB" id="R3WNX5"/>
<dbReference type="InterPro" id="IPR035926">
    <property type="entry name" value="NusB-like_sf"/>
</dbReference>
<feature type="active site" description="Nucleophile" evidence="14">
    <location>
        <position position="393"/>
    </location>
</feature>
<feature type="binding site" evidence="14">
    <location>
        <position position="321"/>
    </location>
    <ligand>
        <name>S-adenosyl-L-methionine</name>
        <dbReference type="ChEBI" id="CHEBI:59789"/>
    </ligand>
</feature>
<name>R3WNX5_9ENTE</name>
<dbReference type="PROSITE" id="PS51686">
    <property type="entry name" value="SAM_MT_RSMB_NOP"/>
    <property type="match status" value="1"/>
</dbReference>
<dbReference type="Gene3D" id="3.30.70.1170">
    <property type="entry name" value="Sun protein, domain 3"/>
    <property type="match status" value="1"/>
</dbReference>
<dbReference type="InterPro" id="IPR018314">
    <property type="entry name" value="RsmB/NOL1/NOP2-like_CS"/>
</dbReference>
<dbReference type="InterPro" id="IPR029063">
    <property type="entry name" value="SAM-dependent_MTases_sf"/>
</dbReference>
<dbReference type="FunFam" id="1.10.940.10:FF:000006">
    <property type="entry name" value="16S rRNA (Cytosine(967)-C(5))-methyltransferase RsmB"/>
    <property type="match status" value="1"/>
</dbReference>
<reference evidence="16 17" key="1">
    <citation type="submission" date="2013-02" db="EMBL/GenBank/DDBJ databases">
        <title>The Genome Sequence of Enterococcus phoeniculicola BAA-412.</title>
        <authorList>
            <consortium name="The Broad Institute Genome Sequencing Platform"/>
            <consortium name="The Broad Institute Genome Sequencing Center for Infectious Disease"/>
            <person name="Earl A.M."/>
            <person name="Gilmore M.S."/>
            <person name="Lebreton F."/>
            <person name="Walker B."/>
            <person name="Young S.K."/>
            <person name="Zeng Q."/>
            <person name="Gargeya S."/>
            <person name="Fitzgerald M."/>
            <person name="Haas B."/>
            <person name="Abouelleil A."/>
            <person name="Alvarado L."/>
            <person name="Arachchi H.M."/>
            <person name="Berlin A.M."/>
            <person name="Chapman S.B."/>
            <person name="Dewar J."/>
            <person name="Goldberg J."/>
            <person name="Griggs A."/>
            <person name="Gujja S."/>
            <person name="Hansen M."/>
            <person name="Howarth C."/>
            <person name="Imamovic A."/>
            <person name="Larimer J."/>
            <person name="McCowan C."/>
            <person name="Murphy C."/>
            <person name="Neiman D."/>
            <person name="Pearson M."/>
            <person name="Priest M."/>
            <person name="Roberts A."/>
            <person name="Saif S."/>
            <person name="Shea T."/>
            <person name="Sisk P."/>
            <person name="Sykes S."/>
            <person name="Wortman J."/>
            <person name="Nusbaum C."/>
            <person name="Birren B."/>
        </authorList>
    </citation>
    <scope>NUCLEOTIDE SEQUENCE [LARGE SCALE GENOMIC DNA]</scope>
    <source>
        <strain evidence="16 17">ATCC BAA-412</strain>
    </source>
</reference>
<evidence type="ECO:0000313" key="17">
    <source>
        <dbReference type="Proteomes" id="UP000013785"/>
    </source>
</evidence>
<dbReference type="SUPFAM" id="SSF53335">
    <property type="entry name" value="S-adenosyl-L-methionine-dependent methyltransferases"/>
    <property type="match status" value="1"/>
</dbReference>
<keyword evidence="6" id="KW-0698">rRNA processing</keyword>
<evidence type="ECO:0000256" key="1">
    <source>
        <dbReference type="ARBA" id="ARBA00002724"/>
    </source>
</evidence>
<feature type="binding site" evidence="14">
    <location>
        <position position="293"/>
    </location>
    <ligand>
        <name>S-adenosyl-L-methionine</name>
        <dbReference type="ChEBI" id="CHEBI:59789"/>
    </ligand>
</feature>
<dbReference type="InterPro" id="IPR001678">
    <property type="entry name" value="MeTrfase_RsmB-F_NOP2_dom"/>
</dbReference>